<accession>A0AAF0EXT0</accession>
<evidence type="ECO:0000256" key="5">
    <source>
        <dbReference type="SAM" id="MobiDB-lite"/>
    </source>
</evidence>
<feature type="transmembrane region" description="Helical" evidence="6">
    <location>
        <begin position="110"/>
        <end position="128"/>
    </location>
</feature>
<feature type="compositionally biased region" description="Polar residues" evidence="5">
    <location>
        <begin position="19"/>
        <end position="32"/>
    </location>
</feature>
<evidence type="ECO:0000256" key="2">
    <source>
        <dbReference type="ARBA" id="ARBA00022692"/>
    </source>
</evidence>
<dbReference type="Proteomes" id="UP001217754">
    <property type="component" value="Chromosome 3"/>
</dbReference>
<evidence type="ECO:0000256" key="4">
    <source>
        <dbReference type="ARBA" id="ARBA00023136"/>
    </source>
</evidence>
<feature type="transmembrane region" description="Helical" evidence="6">
    <location>
        <begin position="182"/>
        <end position="201"/>
    </location>
</feature>
<keyword evidence="3 6" id="KW-1133">Transmembrane helix</keyword>
<protein>
    <submittedName>
        <fullName evidence="7">Uncharacterized protein</fullName>
    </submittedName>
</protein>
<evidence type="ECO:0000256" key="3">
    <source>
        <dbReference type="ARBA" id="ARBA00022989"/>
    </source>
</evidence>
<keyword evidence="8" id="KW-1185">Reference proteome</keyword>
<dbReference type="PANTHER" id="PTHR12665">
    <property type="entry name" value="ORMDL PROTEINS"/>
    <property type="match status" value="1"/>
</dbReference>
<gene>
    <name evidence="7" type="ORF">MJAP1_001991</name>
</gene>
<organism evidence="7 8">
    <name type="scientific">Malassezia japonica</name>
    <dbReference type="NCBI Taxonomy" id="223818"/>
    <lineage>
        <taxon>Eukaryota</taxon>
        <taxon>Fungi</taxon>
        <taxon>Dikarya</taxon>
        <taxon>Basidiomycota</taxon>
        <taxon>Ustilaginomycotina</taxon>
        <taxon>Malasseziomycetes</taxon>
        <taxon>Malasseziales</taxon>
        <taxon>Malasseziaceae</taxon>
        <taxon>Malassezia</taxon>
    </lineage>
</organism>
<feature type="transmembrane region" description="Helical" evidence="6">
    <location>
        <begin position="82"/>
        <end position="98"/>
    </location>
</feature>
<dbReference type="RefSeq" id="XP_060121918.1">
    <property type="nucleotide sequence ID" value="XM_060265935.1"/>
</dbReference>
<dbReference type="InterPro" id="IPR007203">
    <property type="entry name" value="ORMDL"/>
</dbReference>
<keyword evidence="4 6" id="KW-0472">Membrane</keyword>
<proteinExistence type="predicted"/>
<dbReference type="Pfam" id="PF04061">
    <property type="entry name" value="ORMDL"/>
    <property type="match status" value="1"/>
</dbReference>
<evidence type="ECO:0000313" key="8">
    <source>
        <dbReference type="Proteomes" id="UP001217754"/>
    </source>
</evidence>
<name>A0AAF0EXT0_9BASI</name>
<dbReference type="EMBL" id="CP119960">
    <property type="protein sequence ID" value="WFD39021.1"/>
    <property type="molecule type" value="Genomic_DNA"/>
</dbReference>
<comment type="subcellular location">
    <subcellularLocation>
        <location evidence="1">Membrane</location>
        <topology evidence="1">Multi-pass membrane protein</topology>
    </subcellularLocation>
</comment>
<keyword evidence="2 6" id="KW-0812">Transmembrane</keyword>
<evidence type="ECO:0000256" key="1">
    <source>
        <dbReference type="ARBA" id="ARBA00004141"/>
    </source>
</evidence>
<dbReference type="PIRSF" id="PIRSF018147">
    <property type="entry name" value="ORMDL"/>
    <property type="match status" value="1"/>
</dbReference>
<dbReference type="GO" id="GO:0005789">
    <property type="term" value="C:endoplasmic reticulum membrane"/>
    <property type="evidence" value="ECO:0007669"/>
    <property type="project" value="InterPro"/>
</dbReference>
<reference evidence="7" key="1">
    <citation type="submission" date="2023-03" db="EMBL/GenBank/DDBJ databases">
        <title>Mating type loci evolution in Malassezia.</title>
        <authorList>
            <person name="Coelho M.A."/>
        </authorList>
    </citation>
    <scope>NUCLEOTIDE SEQUENCE</scope>
    <source>
        <strain evidence="7">CBS 9431</strain>
    </source>
</reference>
<dbReference type="GeneID" id="85225640"/>
<dbReference type="AlphaFoldDB" id="A0AAF0EXT0"/>
<sequence>MTTVPTVVTPAHDEADTSADFSTNSINSTTRSDLGRRDSKRGHHRRRSSSFVMVQQVQETPDQVVDQEVSPNANAEWVNMKGAWVIHVVLIVLAKMVINEIPGISDSIRWTMINLGYMAVSFVMFHLIKGTPFDQNSGAYDHLTLWEQIDQGYQYTPAKKYLTSLPIGLFLLSTHYSHYDPWLFWLNLGALLLVLFPKLPILHRSRLLIFPSQSTGTSTPVEAIPSDVK</sequence>
<feature type="compositionally biased region" description="Basic residues" evidence="5">
    <location>
        <begin position="38"/>
        <end position="48"/>
    </location>
</feature>
<evidence type="ECO:0000313" key="7">
    <source>
        <dbReference type="EMBL" id="WFD39021.1"/>
    </source>
</evidence>
<feature type="region of interest" description="Disordered" evidence="5">
    <location>
        <begin position="1"/>
        <end position="53"/>
    </location>
</feature>
<evidence type="ECO:0000256" key="6">
    <source>
        <dbReference type="SAM" id="Phobius"/>
    </source>
</evidence>